<keyword evidence="7" id="KW-0255">Endonuclease</keyword>
<evidence type="ECO:0000256" key="8">
    <source>
        <dbReference type="ARBA" id="ARBA00022801"/>
    </source>
</evidence>
<dbReference type="InterPro" id="IPR004473">
    <property type="entry name" value="Restrct_endonuc_typeI_HsdR"/>
</dbReference>
<dbReference type="Pfam" id="PF11867">
    <property type="entry name" value="T1RH-like_C"/>
    <property type="match status" value="1"/>
</dbReference>
<dbReference type="GO" id="GO:0003677">
    <property type="term" value="F:DNA binding"/>
    <property type="evidence" value="ECO:0007669"/>
    <property type="project" value="UniProtKB-KW"/>
</dbReference>
<evidence type="ECO:0000256" key="4">
    <source>
        <dbReference type="ARBA" id="ARBA00022722"/>
    </source>
</evidence>
<dbReference type="SUPFAM" id="SSF52540">
    <property type="entry name" value="P-loop containing nucleoside triphosphate hydrolases"/>
    <property type="match status" value="2"/>
</dbReference>
<dbReference type="PROSITE" id="PS51192">
    <property type="entry name" value="HELICASE_ATP_BIND_1"/>
    <property type="match status" value="1"/>
</dbReference>
<dbReference type="InterPro" id="IPR021810">
    <property type="entry name" value="T1RH-like_C"/>
</dbReference>
<dbReference type="AlphaFoldDB" id="Q0W5N4"/>
<dbReference type="InterPro" id="IPR055180">
    <property type="entry name" value="HsdR_RecA-like_helicase_dom_2"/>
</dbReference>
<evidence type="ECO:0000259" key="11">
    <source>
        <dbReference type="PROSITE" id="PS51192"/>
    </source>
</evidence>
<dbReference type="KEGG" id="rci:RCIX971"/>
<keyword evidence="6" id="KW-0680">Restriction system</keyword>
<dbReference type="GO" id="GO:0009307">
    <property type="term" value="P:DNA restriction-modification system"/>
    <property type="evidence" value="ECO:0007669"/>
    <property type="project" value="UniProtKB-KW"/>
</dbReference>
<dbReference type="OrthoDB" id="11429at2157"/>
<dbReference type="Pfam" id="PF04313">
    <property type="entry name" value="HSDR_N"/>
    <property type="match status" value="1"/>
</dbReference>
<dbReference type="EC" id="3.1.21.3" evidence="3"/>
<name>Q0W5N4_METAR</name>
<evidence type="ECO:0000256" key="2">
    <source>
        <dbReference type="ARBA" id="ARBA00008598"/>
    </source>
</evidence>
<dbReference type="NCBIfam" id="TIGR00348">
    <property type="entry name" value="hsdR"/>
    <property type="match status" value="1"/>
</dbReference>
<evidence type="ECO:0000256" key="10">
    <source>
        <dbReference type="ARBA" id="ARBA00023125"/>
    </source>
</evidence>
<dbReference type="RefSeq" id="WP_012036211.1">
    <property type="nucleotide sequence ID" value="NC_009464.1"/>
</dbReference>
<evidence type="ECO:0000313" key="13">
    <source>
        <dbReference type="Proteomes" id="UP000000663"/>
    </source>
</evidence>
<evidence type="ECO:0000256" key="6">
    <source>
        <dbReference type="ARBA" id="ARBA00022747"/>
    </source>
</evidence>
<dbReference type="Proteomes" id="UP000000663">
    <property type="component" value="Chromosome"/>
</dbReference>
<gene>
    <name evidence="12" type="primary">hsdR-1</name>
    <name evidence="12" type="ORF">RCIX971</name>
</gene>
<dbReference type="Gene3D" id="3.90.1570.50">
    <property type="match status" value="1"/>
</dbReference>
<dbReference type="GO" id="GO:0005524">
    <property type="term" value="F:ATP binding"/>
    <property type="evidence" value="ECO:0007669"/>
    <property type="project" value="UniProtKB-KW"/>
</dbReference>
<keyword evidence="10" id="KW-0238">DNA-binding</keyword>
<accession>Q0W5N4</accession>
<dbReference type="InterPro" id="IPR027417">
    <property type="entry name" value="P-loop_NTPase"/>
</dbReference>
<dbReference type="GO" id="GO:0120545">
    <property type="term" value="F:nucleic acid conformation isomerase activity"/>
    <property type="evidence" value="ECO:0007669"/>
    <property type="project" value="UniProtKB-ARBA"/>
</dbReference>
<organism evidence="12 13">
    <name type="scientific">Methanocella arvoryzae (strain DSM 22066 / NBRC 105507 / MRE50)</name>
    <dbReference type="NCBI Taxonomy" id="351160"/>
    <lineage>
        <taxon>Archaea</taxon>
        <taxon>Methanobacteriati</taxon>
        <taxon>Methanobacteriota</taxon>
        <taxon>Stenosarchaea group</taxon>
        <taxon>Methanomicrobia</taxon>
        <taxon>Methanocellales</taxon>
        <taxon>Methanocellaceae</taxon>
        <taxon>Methanocella</taxon>
    </lineage>
</organism>
<dbReference type="CDD" id="cd18030">
    <property type="entry name" value="DEXHc_RE_I_HsdR"/>
    <property type="match status" value="1"/>
</dbReference>
<dbReference type="Pfam" id="PF22679">
    <property type="entry name" value="T1R_D3-like"/>
    <property type="match status" value="1"/>
</dbReference>
<dbReference type="CDD" id="cd22332">
    <property type="entry name" value="HsdR_N"/>
    <property type="match status" value="1"/>
</dbReference>
<dbReference type="PANTHER" id="PTHR30195">
    <property type="entry name" value="TYPE I SITE-SPECIFIC DEOXYRIBONUCLEASE PROTEIN SUBUNIT M AND R"/>
    <property type="match status" value="1"/>
</dbReference>
<dbReference type="InterPro" id="IPR007409">
    <property type="entry name" value="Restrct_endonuc_type1_HsdR_N"/>
</dbReference>
<dbReference type="CDD" id="cd18800">
    <property type="entry name" value="SF2_C_EcoR124I-like"/>
    <property type="match status" value="1"/>
</dbReference>
<keyword evidence="8 12" id="KW-0378">Hydrolase</keyword>
<dbReference type="SMART" id="SM00487">
    <property type="entry name" value="DEXDc"/>
    <property type="match status" value="1"/>
</dbReference>
<dbReference type="GeneID" id="5145139"/>
<dbReference type="InterPro" id="IPR040980">
    <property type="entry name" value="SWI2_SNF2"/>
</dbReference>
<dbReference type="Pfam" id="PF18766">
    <property type="entry name" value="SWI2_SNF2"/>
    <property type="match status" value="1"/>
</dbReference>
<dbReference type="PATRIC" id="fig|351160.9.peg.1931"/>
<evidence type="ECO:0000313" key="12">
    <source>
        <dbReference type="EMBL" id="CAJ36309.1"/>
    </source>
</evidence>
<protein>
    <recommendedName>
        <fullName evidence="3">type I site-specific deoxyribonuclease</fullName>
        <ecNumber evidence="3">3.1.21.3</ecNumber>
    </recommendedName>
</protein>
<evidence type="ECO:0000256" key="3">
    <source>
        <dbReference type="ARBA" id="ARBA00012654"/>
    </source>
</evidence>
<feature type="domain" description="Helicase ATP-binding" evidence="11">
    <location>
        <begin position="290"/>
        <end position="453"/>
    </location>
</feature>
<evidence type="ECO:0000256" key="1">
    <source>
        <dbReference type="ARBA" id="ARBA00000851"/>
    </source>
</evidence>
<comment type="similarity">
    <text evidence="2">Belongs to the HsdR family.</text>
</comment>
<dbReference type="PANTHER" id="PTHR30195:SF15">
    <property type="entry name" value="TYPE I RESTRICTION ENZYME HINDI ENDONUCLEASE SUBUNIT"/>
    <property type="match status" value="1"/>
</dbReference>
<dbReference type="EMBL" id="AM114193">
    <property type="protein sequence ID" value="CAJ36309.1"/>
    <property type="molecule type" value="Genomic_DNA"/>
</dbReference>
<dbReference type="STRING" id="351160.RCIX971"/>
<evidence type="ECO:0000256" key="7">
    <source>
        <dbReference type="ARBA" id="ARBA00022759"/>
    </source>
</evidence>
<proteinExistence type="inferred from homology"/>
<evidence type="ECO:0000256" key="9">
    <source>
        <dbReference type="ARBA" id="ARBA00022840"/>
    </source>
</evidence>
<dbReference type="REBASE" id="13566">
    <property type="entry name" value="Mar50ORF973P"/>
</dbReference>
<dbReference type="InterPro" id="IPR051268">
    <property type="entry name" value="Type-I_R_enzyme_R_subunit"/>
</dbReference>
<reference evidence="12 13" key="1">
    <citation type="journal article" date="2006" name="Science">
        <title>Genome of rice cluster I archaea -- the key methane producers in the rice rhizosphere.</title>
        <authorList>
            <person name="Erkel C."/>
            <person name="Kube M."/>
            <person name="Reinhardt R."/>
            <person name="Liesack W."/>
        </authorList>
    </citation>
    <scope>NUCLEOTIDE SEQUENCE [LARGE SCALE GENOMIC DNA]</scope>
    <source>
        <strain evidence="13">DSM 22066 / NBRC 105507 / MRE50</strain>
    </source>
</reference>
<keyword evidence="9" id="KW-0067">ATP-binding</keyword>
<keyword evidence="4" id="KW-0540">Nuclease</keyword>
<keyword evidence="5" id="KW-0547">Nucleotide-binding</keyword>
<evidence type="ECO:0000256" key="5">
    <source>
        <dbReference type="ARBA" id="ARBA00022741"/>
    </source>
</evidence>
<dbReference type="GO" id="GO:0009035">
    <property type="term" value="F:type I site-specific deoxyribonuclease activity"/>
    <property type="evidence" value="ECO:0007669"/>
    <property type="project" value="UniProtKB-EC"/>
</dbReference>
<dbReference type="InterPro" id="IPR014001">
    <property type="entry name" value="Helicase_ATP-bd"/>
</dbReference>
<comment type="catalytic activity">
    <reaction evidence="1">
        <text>Endonucleolytic cleavage of DNA to give random double-stranded fragments with terminal 5'-phosphates, ATP is simultaneously hydrolyzed.</text>
        <dbReference type="EC" id="3.1.21.3"/>
    </reaction>
</comment>
<dbReference type="eggNOG" id="arCOG00878">
    <property type="taxonomic scope" value="Archaea"/>
</dbReference>
<dbReference type="Gene3D" id="3.40.50.300">
    <property type="entry name" value="P-loop containing nucleotide triphosphate hydrolases"/>
    <property type="match status" value="3"/>
</dbReference>
<sequence length="986" mass="113976">MSDSEILEVEDPALEVLTRHLGWKEMFAKDIDRLRTSLKETVITPMLIAAIKRLNPWISTDNANRVARDISNVQATSVLEANEKIHAMLERGVTVVQDKNDGLGIKSHDVFLIDFENPERNEFVAVRQFRVQHYKDIIPDITLFINGIPLVLIECKSPKIQNPMDEGIRQICRYQEMEDADRNMGAPRLFHTVQIVASTFKHKTKYATNYTPRRDWSIWREPFPFTLDDLAKKLGRPPTEQDIFLYGVCSKENLLDIIRTFVVFERESGRTVKKIAKYQQYRAVRNILRGISREKRKGGVVWHWQGSGKSLTMLWTSVKLRLNKELENPTIVIITDRTDLDDQIFSTFKRCGFPNPVKAKSSKHLQELLRDPVGQTIMTTVQKFQDAADMYPVLTENDNIFVLVDEAHRTQYRSLAANMRRAIKNGCFIGFTGTPIFKRDRDTFDKFGPYLDRYDHNQSVQDEVTVPILYESRMPELSVSGKSLDALFDRIFRDYSPEDRERIKQKYATTAAIAMATPRINAICLDIIQHYESHILPNGFKAQIVAENREMAVKYKRTLDSLGAPSSEVLITVGHNESNLMEFQKSKEEEKEVIRRYKEEADPKILVVCDKLLTGFDAPVEQVMYLDSPLREHTLLQAMGRVNRKREGKNFGIVIDYWGVSEDLQEALHMYSAEERQGMILTNYKVEILPRLEMAYRSAITFFDAAKATQKPGETLDEACVRYLAPEDRRAAFDQRFKLFSRYMDMLLPDPRALDFMHDLKWMAGIRMTARNVYREEQTPLDGCSEKVRKLIDEHIKVEGITTLVEAVPIFSQKFDEEIDKLGSAESKASYIEHAIRHEINVKMGDDPVFFESLRIRLERIIKDYIEGRINSAVQLQLLRDLLDSTRAPEKRASEMGLEPDVVPFYSLLAEKFDNVEAMKQVAGDIYSTLKTFAVVDWQHKEDTKREMRKSIKRKLKDVQYPPEQIQDMIAKIMDLAARRLSGYGN</sequence>
<keyword evidence="13" id="KW-1185">Reference proteome</keyword>